<accession>A0A6M3LPC7</accession>
<protein>
    <submittedName>
        <fullName evidence="1">Uncharacterized protein</fullName>
    </submittedName>
</protein>
<name>A0A6M3LPC7_9ZZZZ</name>
<evidence type="ECO:0000313" key="1">
    <source>
        <dbReference type="EMBL" id="QJA95324.1"/>
    </source>
</evidence>
<reference evidence="1" key="1">
    <citation type="submission" date="2020-03" db="EMBL/GenBank/DDBJ databases">
        <title>The deep terrestrial virosphere.</title>
        <authorList>
            <person name="Holmfeldt K."/>
            <person name="Nilsson E."/>
            <person name="Simone D."/>
            <person name="Lopez-Fernandez M."/>
            <person name="Wu X."/>
            <person name="de Brujin I."/>
            <person name="Lundin D."/>
            <person name="Andersson A."/>
            <person name="Bertilsson S."/>
            <person name="Dopson M."/>
        </authorList>
    </citation>
    <scope>NUCLEOTIDE SEQUENCE</scope>
    <source>
        <strain evidence="1">MM415B05481</strain>
    </source>
</reference>
<proteinExistence type="predicted"/>
<dbReference type="AlphaFoldDB" id="A0A6M3LPC7"/>
<gene>
    <name evidence="1" type="ORF">MM415B05481_0007</name>
</gene>
<organism evidence="1">
    <name type="scientific">viral metagenome</name>
    <dbReference type="NCBI Taxonomy" id="1070528"/>
    <lineage>
        <taxon>unclassified sequences</taxon>
        <taxon>metagenomes</taxon>
        <taxon>organismal metagenomes</taxon>
    </lineage>
</organism>
<dbReference type="EMBL" id="MT143305">
    <property type="protein sequence ID" value="QJA95324.1"/>
    <property type="molecule type" value="Genomic_DNA"/>
</dbReference>
<sequence>MMHKLVFKWTVSRGRDTYGYNICSLYVDGRKVSSCNGGGYDMKGKSLGNWIAGRFSDELMKLSIPMNRRNNEEVQEYYGLSYHDPKFDPGKAVVGEGCTDRTLGKEAGGKTVEQAENDGESLGLERYQAFYQASSSVPTEKHTVPLIDGACGFSSVERIVNALGYGLEYIHQTAKEVIYTLDKIEKVDKVV</sequence>